<feature type="region of interest" description="Disordered" evidence="1">
    <location>
        <begin position="263"/>
        <end position="288"/>
    </location>
</feature>
<name>A0A1Y2APW1_9TREE</name>
<feature type="compositionally biased region" description="Low complexity" evidence="1">
    <location>
        <begin position="263"/>
        <end position="276"/>
    </location>
</feature>
<accession>A0A1Y2APW1</accession>
<evidence type="ECO:0000313" key="3">
    <source>
        <dbReference type="Proteomes" id="UP000193986"/>
    </source>
</evidence>
<dbReference type="EMBL" id="MCFC01000066">
    <property type="protein sequence ID" value="ORY24581.1"/>
    <property type="molecule type" value="Genomic_DNA"/>
</dbReference>
<dbReference type="AlphaFoldDB" id="A0A1Y2APW1"/>
<sequence length="398" mass="44183">MSTSLNEGPSDERDNLLCLLLSNYPLMTGVRELHRLDNDRYLSANAEGRSEMMQSKFEELTGSLQRLYQRLQQCQEDPAVELPPIDKDTDGIITRIGLHEIATALRVTHDTLGGEHTMEFCRETALEAMRFCNSKGLEPTEGIIQDRVTSQRFPLTRLLPRNLVNPNVRGDVEAVLSMIPTELVDECLGNFQRDYTEGIALGKTEPDASTWAAEKMKSTYYSSYYESRGDTSESKCTAVEQAAKSIWPSLMSAEVAELPSISAASGSSSTAPSAFRSHNDNDSDSDPRIQIVGRLPTLNSAVSFLHALEHRGYRPNGQAGAAVQSTAFEASRREFSQFIEEKALTASDLQNATWICTSHDELNNTNPRHIPSECTPLTEESGEDNSLEYHSSYSYLSH</sequence>
<keyword evidence="3" id="KW-1185">Reference proteome</keyword>
<protein>
    <submittedName>
        <fullName evidence="2">Uncharacterized protein</fullName>
    </submittedName>
</protein>
<dbReference type="Proteomes" id="UP000193986">
    <property type="component" value="Unassembled WGS sequence"/>
</dbReference>
<reference evidence="2 3" key="1">
    <citation type="submission" date="2016-07" db="EMBL/GenBank/DDBJ databases">
        <title>Pervasive Adenine N6-methylation of Active Genes in Fungi.</title>
        <authorList>
            <consortium name="DOE Joint Genome Institute"/>
            <person name="Mondo S.J."/>
            <person name="Dannebaum R.O."/>
            <person name="Kuo R.C."/>
            <person name="Labutti K."/>
            <person name="Haridas S."/>
            <person name="Kuo A."/>
            <person name="Salamov A."/>
            <person name="Ahrendt S.R."/>
            <person name="Lipzen A."/>
            <person name="Sullivan W."/>
            <person name="Andreopoulos W.B."/>
            <person name="Clum A."/>
            <person name="Lindquist E."/>
            <person name="Daum C."/>
            <person name="Ramamoorthy G.K."/>
            <person name="Gryganskyi A."/>
            <person name="Culley D."/>
            <person name="Magnuson J.K."/>
            <person name="James T.Y."/>
            <person name="O'Malley M.A."/>
            <person name="Stajich J.E."/>
            <person name="Spatafora J.W."/>
            <person name="Visel A."/>
            <person name="Grigoriev I.V."/>
        </authorList>
    </citation>
    <scope>NUCLEOTIDE SEQUENCE [LARGE SCALE GENOMIC DNA]</scope>
    <source>
        <strain evidence="2 3">68-887.2</strain>
    </source>
</reference>
<organism evidence="2 3">
    <name type="scientific">Naematelia encephala</name>
    <dbReference type="NCBI Taxonomy" id="71784"/>
    <lineage>
        <taxon>Eukaryota</taxon>
        <taxon>Fungi</taxon>
        <taxon>Dikarya</taxon>
        <taxon>Basidiomycota</taxon>
        <taxon>Agaricomycotina</taxon>
        <taxon>Tremellomycetes</taxon>
        <taxon>Tremellales</taxon>
        <taxon>Naemateliaceae</taxon>
        <taxon>Naematelia</taxon>
    </lineage>
</organism>
<dbReference type="InParanoid" id="A0A1Y2APW1"/>
<comment type="caution">
    <text evidence="2">The sequence shown here is derived from an EMBL/GenBank/DDBJ whole genome shotgun (WGS) entry which is preliminary data.</text>
</comment>
<evidence type="ECO:0000313" key="2">
    <source>
        <dbReference type="EMBL" id="ORY24581.1"/>
    </source>
</evidence>
<gene>
    <name evidence="2" type="ORF">BCR39DRAFT_581706</name>
</gene>
<feature type="compositionally biased region" description="Basic and acidic residues" evidence="1">
    <location>
        <begin position="277"/>
        <end position="287"/>
    </location>
</feature>
<evidence type="ECO:0000256" key="1">
    <source>
        <dbReference type="SAM" id="MobiDB-lite"/>
    </source>
</evidence>
<proteinExistence type="predicted"/>